<keyword evidence="9" id="KW-1185">Reference proteome</keyword>
<gene>
    <name evidence="8" type="ORF">SAMN05216267_103053</name>
</gene>
<feature type="transmembrane region" description="Helical" evidence="6">
    <location>
        <begin position="364"/>
        <end position="388"/>
    </location>
</feature>
<feature type="transmembrane region" description="Helical" evidence="6">
    <location>
        <begin position="922"/>
        <end position="941"/>
    </location>
</feature>
<feature type="transmembrane region" description="Helical" evidence="6">
    <location>
        <begin position="446"/>
        <end position="467"/>
    </location>
</feature>
<evidence type="ECO:0000259" key="7">
    <source>
        <dbReference type="Pfam" id="PF02687"/>
    </source>
</evidence>
<evidence type="ECO:0000256" key="2">
    <source>
        <dbReference type="ARBA" id="ARBA00022475"/>
    </source>
</evidence>
<feature type="transmembrane region" description="Helical" evidence="6">
    <location>
        <begin position="488"/>
        <end position="508"/>
    </location>
</feature>
<comment type="subcellular location">
    <subcellularLocation>
        <location evidence="1">Cell membrane</location>
        <topology evidence="1">Multi-pass membrane protein</topology>
    </subcellularLocation>
</comment>
<sequence>MRRATGNPGKRRTVTRTPATGAAMTLRLIRREIRGDLPLLACLAVLVATLTALCAWAPAAAGRQEDRALKQRIAAAQAQAPVVTLSATPEVLASDPPRLDMARLLGDGRALHDRLGGPAARHLTFAPGGGYDYSPASVTAPRPPDGTVSSTELTLSHLPDAQGRLRYVGGHAPAEHTPVGTPPQIALSQSTARALGVGAGRRLDVGFTPTPGVQQAPPRAVLQVSGVFVPTPGADGFWSGQSTLVQPSRHPAARATGTVLVARGLVGTDAADLLARAGVSGPLVTWQLRADLGPRAVDQARALSGALSQYGPDLNVALCQGVDQITGDISCHVGRQATGSLRVIDALTPLLDDFAAQDDQARALAWFAVDSLAAVVLATTAVAVRLLLRRREDHLRLQRARGASTARLVLLRSAVAWPVVAAAGLLGYAAGRYAAPTGSSGTPQPLIALAAACAVALTVSLMTWVAVRERSRPRRRGRPRRIRVGGRRLVMECTVLVAGAAGVAALRSQGPDPVLGAVPALLAVVAVLVLLRLHPPVLGLVRRWTGRRRGTAGFVGVARAAHDAPATGMALFVMVLTLGTAVFGGLVQRTVDLGLSGGAAWSVGADAGATTEGNTVPAPGVLTGTAGIRMAVQNLHNLTLVGQADGAVISPVAVVTVDPRQLAAVAPESPLAGVLRSALAGAPPSRPSGGAPLPAVVSAGLRAQERTGGFTATVQADGQPRAHLTLEPRGTLTAAELRDPLLGPLSARIPAGTPLLITTASAEYLMAQQSSGSTVLLLHDEGSAAGEAALRSAAARVLGPQARFRDRSATLNTLRHDGLTRGLVTVYATSSALAALAGLLAVALELILTAHERRRTTSFLRALGLGGREARAMHVLQLLPLAVASAVGGTALGLLEPRLMEQALDLRQFTGGPAQPALRADGSLTVALVASVVALVLTAAVTETALARRRRPAEDLRPG</sequence>
<feature type="transmembrane region" description="Helical" evidence="6">
    <location>
        <begin position="872"/>
        <end position="895"/>
    </location>
</feature>
<evidence type="ECO:0000256" key="1">
    <source>
        <dbReference type="ARBA" id="ARBA00004651"/>
    </source>
</evidence>
<name>A0A1H8QLL6_9ACTN</name>
<feature type="transmembrane region" description="Helical" evidence="6">
    <location>
        <begin position="569"/>
        <end position="587"/>
    </location>
</feature>
<keyword evidence="3 6" id="KW-0812">Transmembrane</keyword>
<feature type="domain" description="ABC3 transporter permease C-terminal" evidence="7">
    <location>
        <begin position="831"/>
        <end position="938"/>
    </location>
</feature>
<organism evidence="8 9">
    <name type="scientific">Actinacidiphila rubida</name>
    <dbReference type="NCBI Taxonomy" id="310780"/>
    <lineage>
        <taxon>Bacteria</taxon>
        <taxon>Bacillati</taxon>
        <taxon>Actinomycetota</taxon>
        <taxon>Actinomycetes</taxon>
        <taxon>Kitasatosporales</taxon>
        <taxon>Streptomycetaceae</taxon>
        <taxon>Actinacidiphila</taxon>
    </lineage>
</organism>
<evidence type="ECO:0000256" key="4">
    <source>
        <dbReference type="ARBA" id="ARBA00022989"/>
    </source>
</evidence>
<feature type="transmembrane region" description="Helical" evidence="6">
    <location>
        <begin position="409"/>
        <end position="431"/>
    </location>
</feature>
<evidence type="ECO:0000256" key="5">
    <source>
        <dbReference type="ARBA" id="ARBA00023136"/>
    </source>
</evidence>
<feature type="transmembrane region" description="Helical" evidence="6">
    <location>
        <begin position="832"/>
        <end position="851"/>
    </location>
</feature>
<evidence type="ECO:0000256" key="6">
    <source>
        <dbReference type="SAM" id="Phobius"/>
    </source>
</evidence>
<keyword evidence="2" id="KW-1003">Cell membrane</keyword>
<dbReference type="InterPro" id="IPR003838">
    <property type="entry name" value="ABC3_permease_C"/>
</dbReference>
<keyword evidence="4 6" id="KW-1133">Transmembrane helix</keyword>
<reference evidence="8 9" key="1">
    <citation type="submission" date="2016-10" db="EMBL/GenBank/DDBJ databases">
        <authorList>
            <person name="de Groot N.N."/>
        </authorList>
    </citation>
    <scope>NUCLEOTIDE SEQUENCE [LARGE SCALE GENOMIC DNA]</scope>
    <source>
        <strain evidence="8 9">CGMCC 4.2026</strain>
    </source>
</reference>
<dbReference type="STRING" id="310780.SAMN05216267_103053"/>
<accession>A0A1H8QLL6</accession>
<dbReference type="GO" id="GO:0005886">
    <property type="term" value="C:plasma membrane"/>
    <property type="evidence" value="ECO:0007669"/>
    <property type="project" value="UniProtKB-SubCell"/>
</dbReference>
<proteinExistence type="predicted"/>
<evidence type="ECO:0000256" key="3">
    <source>
        <dbReference type="ARBA" id="ARBA00022692"/>
    </source>
</evidence>
<keyword evidence="5 6" id="KW-0472">Membrane</keyword>
<dbReference type="Pfam" id="PF02687">
    <property type="entry name" value="FtsX"/>
    <property type="match status" value="1"/>
</dbReference>
<evidence type="ECO:0000313" key="9">
    <source>
        <dbReference type="Proteomes" id="UP000181951"/>
    </source>
</evidence>
<dbReference type="Proteomes" id="UP000181951">
    <property type="component" value="Unassembled WGS sequence"/>
</dbReference>
<feature type="transmembrane region" description="Helical" evidence="6">
    <location>
        <begin position="514"/>
        <end position="533"/>
    </location>
</feature>
<evidence type="ECO:0000313" key="8">
    <source>
        <dbReference type="EMBL" id="SEO54916.1"/>
    </source>
</evidence>
<dbReference type="AlphaFoldDB" id="A0A1H8QLL6"/>
<dbReference type="EMBL" id="FODD01000030">
    <property type="protein sequence ID" value="SEO54916.1"/>
    <property type="molecule type" value="Genomic_DNA"/>
</dbReference>
<protein>
    <submittedName>
        <fullName evidence="8">Putative ABC transport system permease protein</fullName>
    </submittedName>
</protein>